<dbReference type="Proteomes" id="UP000054843">
    <property type="component" value="Unassembled WGS sequence"/>
</dbReference>
<gene>
    <name evidence="1" type="ORF">T10_8225</name>
</gene>
<comment type="caution">
    <text evidence="1">The sequence shown here is derived from an EMBL/GenBank/DDBJ whole genome shotgun (WGS) entry which is preliminary data.</text>
</comment>
<sequence>LRHPHEIHMPAPRRDPYKEPMLNRWSEIMTHTADHSKQLVMVFCGCLPFCDQLEQINCRCGELTASGITALSGSWIQRRTSGPGVGRTFDIPASTELLAQIVLITVGC</sequence>
<name>A0A0V1MB63_9BILA</name>
<accession>A0A0V1MB63</accession>
<proteinExistence type="predicted"/>
<dbReference type="AlphaFoldDB" id="A0A0V1MB63"/>
<evidence type="ECO:0000313" key="2">
    <source>
        <dbReference type="Proteomes" id="UP000054843"/>
    </source>
</evidence>
<organism evidence="1 2">
    <name type="scientific">Trichinella papuae</name>
    <dbReference type="NCBI Taxonomy" id="268474"/>
    <lineage>
        <taxon>Eukaryota</taxon>
        <taxon>Metazoa</taxon>
        <taxon>Ecdysozoa</taxon>
        <taxon>Nematoda</taxon>
        <taxon>Enoplea</taxon>
        <taxon>Dorylaimia</taxon>
        <taxon>Trichinellida</taxon>
        <taxon>Trichinellidae</taxon>
        <taxon>Trichinella</taxon>
    </lineage>
</organism>
<evidence type="ECO:0000313" key="1">
    <source>
        <dbReference type="EMBL" id="KRZ68899.1"/>
    </source>
</evidence>
<keyword evidence="2" id="KW-1185">Reference proteome</keyword>
<protein>
    <submittedName>
        <fullName evidence="1">Uncharacterized protein</fullName>
    </submittedName>
</protein>
<reference evidence="1 2" key="1">
    <citation type="submission" date="2015-01" db="EMBL/GenBank/DDBJ databases">
        <title>Evolution of Trichinella species and genotypes.</title>
        <authorList>
            <person name="Korhonen P.K."/>
            <person name="Edoardo P."/>
            <person name="Giuseppe L.R."/>
            <person name="Gasser R.B."/>
        </authorList>
    </citation>
    <scope>NUCLEOTIDE SEQUENCE [LARGE SCALE GENOMIC DNA]</scope>
    <source>
        <strain evidence="1">ISS1980</strain>
    </source>
</reference>
<feature type="non-terminal residue" evidence="1">
    <location>
        <position position="1"/>
    </location>
</feature>
<dbReference type="EMBL" id="JYDO01000151">
    <property type="protein sequence ID" value="KRZ68899.1"/>
    <property type="molecule type" value="Genomic_DNA"/>
</dbReference>